<dbReference type="SUPFAM" id="SSF53218">
    <property type="entry name" value="Molybdenum cofactor biosynthesis proteins"/>
    <property type="match status" value="1"/>
</dbReference>
<reference evidence="2 3" key="1">
    <citation type="submission" date="2016-01" db="EMBL/GenBank/DDBJ databases">
        <title>Use of Whole Genome Sequencing to ascertain that Brevibacterium massiliense (Roux, Raoult 2009) is a later heterotypic synonym of Brevibacterium ravenspurgense (Mages 2008).</title>
        <authorList>
            <person name="Bernier A.-M."/>
            <person name="Burdz T."/>
            <person name="Huynh C."/>
            <person name="Pachecho A.L."/>
            <person name="Wiebe D."/>
            <person name="Bonner C."/>
            <person name="Bernard K."/>
        </authorList>
    </citation>
    <scope>NUCLEOTIDE SEQUENCE [LARGE SCALE GENOMIC DNA]</scope>
    <source>
        <strain evidence="2 3">CCUG56047</strain>
    </source>
</reference>
<comment type="caution">
    <text evidence="2">The sequence shown here is derived from an EMBL/GenBank/DDBJ whole genome shotgun (WGS) entry which is preliminary data.</text>
</comment>
<organism evidence="2 3">
    <name type="scientific">Brevibacterium ravenspurgense</name>
    <dbReference type="NCBI Taxonomy" id="479117"/>
    <lineage>
        <taxon>Bacteria</taxon>
        <taxon>Bacillati</taxon>
        <taxon>Actinomycetota</taxon>
        <taxon>Actinomycetes</taxon>
        <taxon>Micrococcales</taxon>
        <taxon>Brevibacteriaceae</taxon>
        <taxon>Brevibacterium</taxon>
    </lineage>
</organism>
<evidence type="ECO:0000313" key="2">
    <source>
        <dbReference type="EMBL" id="KXZ58923.1"/>
    </source>
</evidence>
<proteinExistence type="predicted"/>
<dbReference type="PATRIC" id="fig|479117.4.peg.796"/>
<evidence type="ECO:0008006" key="4">
    <source>
        <dbReference type="Google" id="ProtNLM"/>
    </source>
</evidence>
<dbReference type="AlphaFoldDB" id="A0A150H9Y3"/>
<evidence type="ECO:0000256" key="1">
    <source>
        <dbReference type="SAM" id="MobiDB-lite"/>
    </source>
</evidence>
<protein>
    <recommendedName>
        <fullName evidence="4">MoaB/Mog domain-containing protein</fullName>
    </recommendedName>
</protein>
<gene>
    <name evidence="2" type="ORF">Bravens_00795</name>
</gene>
<dbReference type="InterPro" id="IPR036425">
    <property type="entry name" value="MoaB/Mog-like_dom_sf"/>
</dbReference>
<dbReference type="RefSeq" id="WP_062020498.1">
    <property type="nucleotide sequence ID" value="NZ_LQQC01000008.1"/>
</dbReference>
<dbReference type="Gene3D" id="3.40.980.10">
    <property type="entry name" value="MoaB/Mog-like domain"/>
    <property type="match status" value="1"/>
</dbReference>
<dbReference type="Proteomes" id="UP000243589">
    <property type="component" value="Unassembled WGS sequence"/>
</dbReference>
<sequence length="219" mass="22090">MTAGQWQPPRRSAAVAPLGGDSLAAHAATAVHEELDSAGFAALEALLPDVAGVGPLCDAFADSADLLVLIGGLSADDSMDVAGALSQFTDTLLPGLQAIIFDSARRHGANHVLFTAPWVGWVGTTLAIALPADEAVAASVMSEILPLYAALLDQRDNGTVPGGPSGGFGSRGGSRGSSRGWGGPQRGQSQDKGADNDQPGGASILQMPRPVTPDDEGDA</sequence>
<dbReference type="EMBL" id="LQQC01000008">
    <property type="protein sequence ID" value="KXZ58923.1"/>
    <property type="molecule type" value="Genomic_DNA"/>
</dbReference>
<name>A0A150H9Y3_9MICO</name>
<accession>A0A150H9Y3</accession>
<feature type="compositionally biased region" description="Gly residues" evidence="1">
    <location>
        <begin position="160"/>
        <end position="185"/>
    </location>
</feature>
<feature type="region of interest" description="Disordered" evidence="1">
    <location>
        <begin position="158"/>
        <end position="219"/>
    </location>
</feature>
<keyword evidence="3" id="KW-1185">Reference proteome</keyword>
<evidence type="ECO:0000313" key="3">
    <source>
        <dbReference type="Proteomes" id="UP000243589"/>
    </source>
</evidence>